<evidence type="ECO:0000256" key="1">
    <source>
        <dbReference type="SAM" id="Phobius"/>
    </source>
</evidence>
<keyword evidence="1" id="KW-0472">Membrane</keyword>
<protein>
    <submittedName>
        <fullName evidence="2">Uncharacterized protein</fullName>
    </submittedName>
</protein>
<name>A0ABU5QF95_9BACT</name>
<feature type="transmembrane region" description="Helical" evidence="1">
    <location>
        <begin position="302"/>
        <end position="323"/>
    </location>
</feature>
<keyword evidence="1" id="KW-1133">Transmembrane helix</keyword>
<dbReference type="EMBL" id="JAYFUM010000028">
    <property type="protein sequence ID" value="MEA5141543.1"/>
    <property type="molecule type" value="Genomic_DNA"/>
</dbReference>
<dbReference type="RefSeq" id="WP_323298698.1">
    <property type="nucleotide sequence ID" value="NZ_JAYFUM010000028.1"/>
</dbReference>
<organism evidence="2 3">
    <name type="scientific">Arcicella rigui</name>
    <dbReference type="NCBI Taxonomy" id="797020"/>
    <lineage>
        <taxon>Bacteria</taxon>
        <taxon>Pseudomonadati</taxon>
        <taxon>Bacteroidota</taxon>
        <taxon>Cytophagia</taxon>
        <taxon>Cytophagales</taxon>
        <taxon>Flectobacillaceae</taxon>
        <taxon>Arcicella</taxon>
    </lineage>
</organism>
<keyword evidence="3" id="KW-1185">Reference proteome</keyword>
<gene>
    <name evidence="2" type="ORF">VB248_20480</name>
</gene>
<evidence type="ECO:0000313" key="2">
    <source>
        <dbReference type="EMBL" id="MEA5141543.1"/>
    </source>
</evidence>
<evidence type="ECO:0000313" key="3">
    <source>
        <dbReference type="Proteomes" id="UP001302949"/>
    </source>
</evidence>
<reference evidence="2 3" key="1">
    <citation type="submission" date="2023-12" db="EMBL/GenBank/DDBJ databases">
        <title>Novel species of the genus Arcicella isolated from rivers.</title>
        <authorList>
            <person name="Lu H."/>
        </authorList>
    </citation>
    <scope>NUCLEOTIDE SEQUENCE [LARGE SCALE GENOMIC DNA]</scope>
    <source>
        <strain evidence="2 3">KCTC 23307</strain>
    </source>
</reference>
<feature type="transmembrane region" description="Helical" evidence="1">
    <location>
        <begin position="6"/>
        <end position="27"/>
    </location>
</feature>
<proteinExistence type="predicted"/>
<accession>A0ABU5QF95</accession>
<dbReference type="Proteomes" id="UP001302949">
    <property type="component" value="Unassembled WGS sequence"/>
</dbReference>
<sequence>MLNNSAFDIVIGLVFIYLLYSLLGSLLQEIIATNIGLRGYVLKKAIQRMLDDNGSTSMCEQFYQHPLIKYLGADTLLLSKLPSYMDKVSFSKVVIDLLRGDDFAMKTKEELKAKIHQSLEEGKTSWGGIVIQNETLKQIQSLWNEAEADVDKFKEFLEQWFEQMMMRSTGWYKRYTQLILFGIGIGISVAFNVDTLKIAKNLQENPELRQQIVNRADAFVKNHPNLKVELETNKKNIDSLTSISAVSKDSLKEVAETRYVALQTLSDSLTKQASELVMNDIQSSQEILAIGWKGGFCKNFTLASLLGWLISALAISMGAPFWFDLLNKVMKLRSAVATGEKESKK</sequence>
<comment type="caution">
    <text evidence="2">The sequence shown here is derived from an EMBL/GenBank/DDBJ whole genome shotgun (WGS) entry which is preliminary data.</text>
</comment>
<keyword evidence="1" id="KW-0812">Transmembrane</keyword>
<feature type="transmembrane region" description="Helical" evidence="1">
    <location>
        <begin position="175"/>
        <end position="193"/>
    </location>
</feature>